<dbReference type="EMBL" id="JAJLJH010000004">
    <property type="protein sequence ID" value="MCK9687260.1"/>
    <property type="molecule type" value="Genomic_DNA"/>
</dbReference>
<evidence type="ECO:0000256" key="1">
    <source>
        <dbReference type="SAM" id="Coils"/>
    </source>
</evidence>
<proteinExistence type="predicted"/>
<reference evidence="2" key="1">
    <citation type="submission" date="2021-11" db="EMBL/GenBank/DDBJ databases">
        <title>BS-T2-15 a new species belonging to the Comamonadaceae family isolated from the soil of a French oak forest.</title>
        <authorList>
            <person name="Mieszkin S."/>
            <person name="Alain K."/>
        </authorList>
    </citation>
    <scope>NUCLEOTIDE SEQUENCE</scope>
    <source>
        <strain evidence="2">BS-T2-15</strain>
    </source>
</reference>
<name>A0A9X2C3C9_9BURK</name>
<sequence>MPRPGITPVQFNEAMAEFVSAGSSPSKVTLKMLAERLPASNSTLVKMRNAYLEAHPETKPVARELPIDIVASIESYGDRRESVAREELGNQLAQAKAAEVALLTETKELGDELEEVRATSAQLGSRNSELTGQLEQQVREIAELKDMLSKVQGRLSLTERDFHAAQAIAQAADGRVQEIRSSADRQMEQLRAELAQARAGQVDAERRVASAVSEAAAAKAHLVGLQEAQASRQSHLDEVQASVRRLEPEAVRAAAAAAEVDGLKREVARQDETIAMLRDLCARPAGAVATPATT</sequence>
<evidence type="ECO:0000313" key="3">
    <source>
        <dbReference type="Proteomes" id="UP001139353"/>
    </source>
</evidence>
<evidence type="ECO:0000313" key="2">
    <source>
        <dbReference type="EMBL" id="MCK9687260.1"/>
    </source>
</evidence>
<evidence type="ECO:0008006" key="4">
    <source>
        <dbReference type="Google" id="ProtNLM"/>
    </source>
</evidence>
<feature type="coiled-coil region" evidence="1">
    <location>
        <begin position="127"/>
        <end position="207"/>
    </location>
</feature>
<protein>
    <recommendedName>
        <fullName evidence="4">KfrA N-terminal DNA-binding domain-containing protein</fullName>
    </recommendedName>
</protein>
<gene>
    <name evidence="2" type="ORF">LPC04_16260</name>
</gene>
<accession>A0A9X2C3C9</accession>
<dbReference type="AlphaFoldDB" id="A0A9X2C3C9"/>
<feature type="coiled-coil region" evidence="1">
    <location>
        <begin position="253"/>
        <end position="280"/>
    </location>
</feature>
<dbReference type="RefSeq" id="WP_275683299.1">
    <property type="nucleotide sequence ID" value="NZ_JAJLJH010000004.1"/>
</dbReference>
<comment type="caution">
    <text evidence="2">The sequence shown here is derived from an EMBL/GenBank/DDBJ whole genome shotgun (WGS) entry which is preliminary data.</text>
</comment>
<keyword evidence="1" id="KW-0175">Coiled coil</keyword>
<organism evidence="2 3">
    <name type="scientific">Scleromatobacter humisilvae</name>
    <dbReference type="NCBI Taxonomy" id="2897159"/>
    <lineage>
        <taxon>Bacteria</taxon>
        <taxon>Pseudomonadati</taxon>
        <taxon>Pseudomonadota</taxon>
        <taxon>Betaproteobacteria</taxon>
        <taxon>Burkholderiales</taxon>
        <taxon>Sphaerotilaceae</taxon>
        <taxon>Scleromatobacter</taxon>
    </lineage>
</organism>
<keyword evidence="3" id="KW-1185">Reference proteome</keyword>
<dbReference type="Proteomes" id="UP001139353">
    <property type="component" value="Unassembled WGS sequence"/>
</dbReference>